<dbReference type="InterPro" id="IPR035965">
    <property type="entry name" value="PAS-like_dom_sf"/>
</dbReference>
<name>A0A7C2M136_9FLAO</name>
<dbReference type="CDD" id="cd00130">
    <property type="entry name" value="PAS"/>
    <property type="match status" value="1"/>
</dbReference>
<evidence type="ECO:0000259" key="1">
    <source>
        <dbReference type="PROSITE" id="PS50112"/>
    </source>
</evidence>
<dbReference type="Gene3D" id="3.30.450.20">
    <property type="entry name" value="PAS domain"/>
    <property type="match status" value="2"/>
</dbReference>
<dbReference type="Pfam" id="PF08448">
    <property type="entry name" value="PAS_4"/>
    <property type="match status" value="2"/>
</dbReference>
<dbReference type="InterPro" id="IPR000014">
    <property type="entry name" value="PAS"/>
</dbReference>
<proteinExistence type="predicted"/>
<sequence length="358" mass="41239">MNTSNWEEIFNAIPLPCLLIKPLHDGSFMIEKANNSYMELTGTTAEDLLGKKSEEAFPRNPEGPQHGNDLLQKTLVEVMQKGKKINIDSFRFDIPVRGTNRFEERYWSNQNIPLKNASGEVEYILHTVQDITRQWNMEKREKELQTEIDINRQQYRNFIRENPDGLYRLDLQGNFLHANEGLAKLAELPLEKILKMDFLPFCAPHHKEQILEKFQRATQGETLSFEADFISANGTPLILKILLMPMTIDGKVTEVHGIAKDISGLRESEKIVMEKSRFLEVNAAFISSLLENELEDKALFDTFEIIAKTVEADRMYYFGADKHPETGEILISQKVEWCSEDTSIQLDNPDMQDMPIKK</sequence>
<dbReference type="SMART" id="SM00091">
    <property type="entry name" value="PAS"/>
    <property type="match status" value="2"/>
</dbReference>
<feature type="non-terminal residue" evidence="2">
    <location>
        <position position="358"/>
    </location>
</feature>
<dbReference type="EMBL" id="DSEE01000043">
    <property type="protein sequence ID" value="HER39703.1"/>
    <property type="molecule type" value="Genomic_DNA"/>
</dbReference>
<comment type="caution">
    <text evidence="2">The sequence shown here is derived from an EMBL/GenBank/DDBJ whole genome shotgun (WGS) entry which is preliminary data.</text>
</comment>
<reference evidence="2" key="1">
    <citation type="journal article" date="2020" name="mSystems">
        <title>Genome- and Community-Level Interaction Insights into Carbon Utilization and Element Cycling Functions of Hydrothermarchaeota in Hydrothermal Sediment.</title>
        <authorList>
            <person name="Zhou Z."/>
            <person name="Liu Y."/>
            <person name="Xu W."/>
            <person name="Pan J."/>
            <person name="Luo Z.H."/>
            <person name="Li M."/>
        </authorList>
    </citation>
    <scope>NUCLEOTIDE SEQUENCE [LARGE SCALE GENOMIC DNA]</scope>
    <source>
        <strain evidence="2">SpSt-1235</strain>
    </source>
</reference>
<gene>
    <name evidence="2" type="ORF">ENO10_00610</name>
</gene>
<dbReference type="Proteomes" id="UP000885753">
    <property type="component" value="Unassembled WGS sequence"/>
</dbReference>
<dbReference type="SUPFAM" id="SSF55785">
    <property type="entry name" value="PYP-like sensor domain (PAS domain)"/>
    <property type="match status" value="2"/>
</dbReference>
<dbReference type="AlphaFoldDB" id="A0A7C2M136"/>
<evidence type="ECO:0000313" key="2">
    <source>
        <dbReference type="EMBL" id="HER39703.1"/>
    </source>
</evidence>
<protein>
    <submittedName>
        <fullName evidence="2">PAS domain S-box protein</fullName>
    </submittedName>
</protein>
<feature type="domain" description="PAS" evidence="1">
    <location>
        <begin position="151"/>
        <end position="221"/>
    </location>
</feature>
<organism evidence="2">
    <name type="scientific">Salinimicrobium catena</name>
    <dbReference type="NCBI Taxonomy" id="390640"/>
    <lineage>
        <taxon>Bacteria</taxon>
        <taxon>Pseudomonadati</taxon>
        <taxon>Bacteroidota</taxon>
        <taxon>Flavobacteriia</taxon>
        <taxon>Flavobacteriales</taxon>
        <taxon>Flavobacteriaceae</taxon>
        <taxon>Salinimicrobium</taxon>
    </lineage>
</organism>
<dbReference type="PROSITE" id="PS50112">
    <property type="entry name" value="PAS"/>
    <property type="match status" value="1"/>
</dbReference>
<dbReference type="InterPro" id="IPR013656">
    <property type="entry name" value="PAS_4"/>
</dbReference>
<dbReference type="NCBIfam" id="TIGR00229">
    <property type="entry name" value="sensory_box"/>
    <property type="match status" value="1"/>
</dbReference>
<accession>A0A7C2M136</accession>